<dbReference type="Pfam" id="PF02931">
    <property type="entry name" value="Neur_chan_LBD"/>
    <property type="match status" value="1"/>
</dbReference>
<feature type="domain" description="Neurotransmitter-gated ion-channel ligand-binding" evidence="5">
    <location>
        <begin position="37"/>
        <end position="179"/>
    </location>
</feature>
<name>A0A182I0L0_ANOAR</name>
<dbReference type="SUPFAM" id="SSF63712">
    <property type="entry name" value="Nicotinic receptor ligand binding domain-like"/>
    <property type="match status" value="1"/>
</dbReference>
<dbReference type="PANTHER" id="PTHR18945">
    <property type="entry name" value="NEUROTRANSMITTER GATED ION CHANNEL"/>
    <property type="match status" value="1"/>
</dbReference>
<evidence type="ECO:0000313" key="6">
    <source>
        <dbReference type="EnsemblMetazoa" id="AARA007099-PA"/>
    </source>
</evidence>
<organism evidence="6 7">
    <name type="scientific">Anopheles arabiensis</name>
    <name type="common">Mosquito</name>
    <dbReference type="NCBI Taxonomy" id="7173"/>
    <lineage>
        <taxon>Eukaryota</taxon>
        <taxon>Metazoa</taxon>
        <taxon>Ecdysozoa</taxon>
        <taxon>Arthropoda</taxon>
        <taxon>Hexapoda</taxon>
        <taxon>Insecta</taxon>
        <taxon>Pterygota</taxon>
        <taxon>Neoptera</taxon>
        <taxon>Endopterygota</taxon>
        <taxon>Diptera</taxon>
        <taxon>Nematocera</taxon>
        <taxon>Culicoidea</taxon>
        <taxon>Culicidae</taxon>
        <taxon>Anophelinae</taxon>
        <taxon>Anopheles</taxon>
    </lineage>
</organism>
<dbReference type="EMBL" id="APCN01005218">
    <property type="status" value="NOT_ANNOTATED_CDS"/>
    <property type="molecule type" value="Genomic_DNA"/>
</dbReference>
<dbReference type="GO" id="GO:0016020">
    <property type="term" value="C:membrane"/>
    <property type="evidence" value="ECO:0007669"/>
    <property type="project" value="UniProtKB-SubCell"/>
</dbReference>
<dbReference type="CDD" id="cd18989">
    <property type="entry name" value="LGIC_ECD_cation"/>
    <property type="match status" value="1"/>
</dbReference>
<dbReference type="RefSeq" id="XP_040170049.1">
    <property type="nucleotide sequence ID" value="XM_040314115.1"/>
</dbReference>
<dbReference type="VEuPathDB" id="VectorBase:AARA007099"/>
<keyword evidence="3" id="KW-1133">Transmembrane helix</keyword>
<dbReference type="GO" id="GO:0005230">
    <property type="term" value="F:extracellular ligand-gated monoatomic ion channel activity"/>
    <property type="evidence" value="ECO:0007669"/>
    <property type="project" value="InterPro"/>
</dbReference>
<evidence type="ECO:0000256" key="1">
    <source>
        <dbReference type="ARBA" id="ARBA00004370"/>
    </source>
</evidence>
<dbReference type="KEGG" id="aara:120904254"/>
<proteinExistence type="predicted"/>
<dbReference type="InterPro" id="IPR006201">
    <property type="entry name" value="Neur_channel"/>
</dbReference>
<dbReference type="InterPro" id="IPR036719">
    <property type="entry name" value="Neuro-gated_channel_TM_sf"/>
</dbReference>
<dbReference type="SUPFAM" id="SSF90112">
    <property type="entry name" value="Neurotransmitter-gated ion-channel transmembrane pore"/>
    <property type="match status" value="1"/>
</dbReference>
<keyword evidence="7" id="KW-1185">Reference proteome</keyword>
<evidence type="ECO:0000256" key="3">
    <source>
        <dbReference type="ARBA" id="ARBA00022989"/>
    </source>
</evidence>
<evidence type="ECO:0000256" key="4">
    <source>
        <dbReference type="ARBA" id="ARBA00023136"/>
    </source>
</evidence>
<dbReference type="VEuPathDB" id="VectorBase:AARA21_003201"/>
<dbReference type="Gene3D" id="2.70.170.10">
    <property type="entry name" value="Neurotransmitter-gated ion-channel ligand-binding domain"/>
    <property type="match status" value="1"/>
</dbReference>
<sequence>MANILSFIYLPLLVAFLFDSASSINCDKKRDNVQYTIKQHLFCNGYDPKIRPAKSEFDSINITTYAVLYSFDISEYRSVMSFQVNYYMRWQDSSLAWNASDWSNITTLNINNDEIWSPQFENINSDYEGQPSVSCLNPDCLLRVNGYVSCSPVCRISAKCSSDYSRWPFNTLVCRMWFTNRDKELVDEVNFLPVITYLPSNRHLPTTKWCVTSVSSNKTQLSIPGATSRTVEELEFNLEHSPHLTIAIIYLPAFVLSMLNIFVCLLDSRVKEKIVIPIICMVFHFQLLQQMSNPTPEIPGVVIFIIASMILTFLLFVSTLINRWLHGLQSTPPNIVIRSMRAILSSHLMNWILKVDYLSVGQKTCTIINNDDRLTLDWVMFVKLVDRFILAAYVIIYLLLFWIYIPLQHTHNRYAESGGRVCAN</sequence>
<comment type="subcellular location">
    <subcellularLocation>
        <location evidence="1">Membrane</location>
    </subcellularLocation>
</comment>
<evidence type="ECO:0000256" key="2">
    <source>
        <dbReference type="ARBA" id="ARBA00022692"/>
    </source>
</evidence>
<dbReference type="InterPro" id="IPR006202">
    <property type="entry name" value="Neur_chan_lig-bd"/>
</dbReference>
<evidence type="ECO:0000259" key="5">
    <source>
        <dbReference type="Pfam" id="PF02931"/>
    </source>
</evidence>
<dbReference type="GeneID" id="120904254"/>
<keyword evidence="2" id="KW-0812">Transmembrane</keyword>
<protein>
    <submittedName>
        <fullName evidence="6">Neur_chan_LBD domain-containing protein</fullName>
    </submittedName>
</protein>
<dbReference type="InterPro" id="IPR036734">
    <property type="entry name" value="Neur_chan_lig-bd_sf"/>
</dbReference>
<evidence type="ECO:0000313" key="7">
    <source>
        <dbReference type="Proteomes" id="UP000075840"/>
    </source>
</evidence>
<dbReference type="EnsemblMetazoa" id="AARA007099-RA">
    <property type="protein sequence ID" value="AARA007099-PA"/>
    <property type="gene ID" value="AARA007099"/>
</dbReference>
<dbReference type="GO" id="GO:0004888">
    <property type="term" value="F:transmembrane signaling receptor activity"/>
    <property type="evidence" value="ECO:0007669"/>
    <property type="project" value="InterPro"/>
</dbReference>
<dbReference type="AlphaFoldDB" id="A0A182I0L0"/>
<dbReference type="Proteomes" id="UP000075840">
    <property type="component" value="Unassembled WGS sequence"/>
</dbReference>
<keyword evidence="4" id="KW-0472">Membrane</keyword>
<reference evidence="6" key="1">
    <citation type="submission" date="2022-08" db="UniProtKB">
        <authorList>
            <consortium name="EnsemblMetazoa"/>
        </authorList>
    </citation>
    <scope>IDENTIFICATION</scope>
    <source>
        <strain evidence="6">Dongola</strain>
    </source>
</reference>
<accession>A0A182I0L0</accession>